<name>A0ABW0AN28_9ACTN</name>
<evidence type="ECO:0000256" key="1">
    <source>
        <dbReference type="ARBA" id="ARBA00022729"/>
    </source>
</evidence>
<dbReference type="PROSITE" id="PS51470">
    <property type="entry name" value="FG_GAP"/>
    <property type="match status" value="2"/>
</dbReference>
<keyword evidence="1 6" id="KW-0732">Signal</keyword>
<dbReference type="PANTHER" id="PTHR23221">
    <property type="entry name" value="GLYCOSYLPHOSPHATIDYLINOSITOL PHOSPHOLIPASE D"/>
    <property type="match status" value="1"/>
</dbReference>
<dbReference type="PANTHER" id="PTHR23221:SF7">
    <property type="entry name" value="PHOSPHATIDYLINOSITOL-GLYCAN-SPECIFIC PHOSPHOLIPASE D"/>
    <property type="match status" value="1"/>
</dbReference>
<protein>
    <submittedName>
        <fullName evidence="7">FG-GAP and VCBS repeat-containing protein</fullName>
    </submittedName>
</protein>
<keyword evidence="3" id="KW-0378">Hydrolase</keyword>
<feature type="region of interest" description="Disordered" evidence="5">
    <location>
        <begin position="32"/>
        <end position="63"/>
    </location>
</feature>
<dbReference type="Pfam" id="PF01839">
    <property type="entry name" value="FG-GAP"/>
    <property type="match status" value="1"/>
</dbReference>
<evidence type="ECO:0000256" key="3">
    <source>
        <dbReference type="ARBA" id="ARBA00022801"/>
    </source>
</evidence>
<dbReference type="InterPro" id="IPR013517">
    <property type="entry name" value="FG-GAP"/>
</dbReference>
<keyword evidence="4" id="KW-0325">Glycoprotein</keyword>
<dbReference type="Proteomes" id="UP001596160">
    <property type="component" value="Unassembled WGS sequence"/>
</dbReference>
<feature type="chain" id="PRO_5046321010" evidence="6">
    <location>
        <begin position="34"/>
        <end position="470"/>
    </location>
</feature>
<feature type="region of interest" description="Disordered" evidence="5">
    <location>
        <begin position="449"/>
        <end position="470"/>
    </location>
</feature>
<sequence length="470" mass="49014">MPMRKNLRLGLATATAAALTGGLLGLSTGTATAAPAKPASQTKPAKPAKPADDFNGDGYRDYAVPEPDGTVHITYGTARGIGVRMKMFHQNSPGIPGTRDGEEDMFGEAMATADFNGDGYGDLAVSDPTERVGKRNQVGMVMIVWGSKSGIGSKATALTLAKPYTRQWFGSHLATGDFDGDGKPDLAVADSTSVHIHRGGFSAKSGGTGKVTHHKPSRDTLTEPTALVAGQVTQDKATDLYVLGVNDAFGNASVSWFLRGGSTVKAGKPQPFNTSDSYYQPAGVIADFDKDGYGDLAIGDSGYKDFAGSVLVRRGTANGPGSSYRLTQDTPGIATGMTTEDNFGNSLSAGDTNRDGYPDLAVGTMEDIGSTEWAGGVHILRGGKKGLTGTGSQWITRDTKGIPGKPSEMESFGSDVRLRDADRDGDLDLFVSTDPFGIETGNRSLLLKGGPTGITTGSPRKLSLRTAFPQ</sequence>
<evidence type="ECO:0000256" key="4">
    <source>
        <dbReference type="ARBA" id="ARBA00023180"/>
    </source>
</evidence>
<dbReference type="SUPFAM" id="SSF69318">
    <property type="entry name" value="Integrin alpha N-terminal domain"/>
    <property type="match status" value="1"/>
</dbReference>
<evidence type="ECO:0000313" key="8">
    <source>
        <dbReference type="Proteomes" id="UP001596160"/>
    </source>
</evidence>
<dbReference type="SMART" id="SM00191">
    <property type="entry name" value="Int_alpha"/>
    <property type="match status" value="3"/>
</dbReference>
<comment type="caution">
    <text evidence="7">The sequence shown here is derived from an EMBL/GenBank/DDBJ whole genome shotgun (WGS) entry which is preliminary data.</text>
</comment>
<keyword evidence="8" id="KW-1185">Reference proteome</keyword>
<evidence type="ECO:0000256" key="6">
    <source>
        <dbReference type="SAM" id="SignalP"/>
    </source>
</evidence>
<dbReference type="Gene3D" id="2.130.10.130">
    <property type="entry name" value="Integrin alpha, N-terminal"/>
    <property type="match status" value="2"/>
</dbReference>
<proteinExistence type="predicted"/>
<organism evidence="7 8">
    <name type="scientific">Streptomyces amakusaensis</name>
    <dbReference type="NCBI Taxonomy" id="67271"/>
    <lineage>
        <taxon>Bacteria</taxon>
        <taxon>Bacillati</taxon>
        <taxon>Actinomycetota</taxon>
        <taxon>Actinomycetes</taxon>
        <taxon>Kitasatosporales</taxon>
        <taxon>Streptomycetaceae</taxon>
        <taxon>Streptomyces</taxon>
    </lineage>
</organism>
<dbReference type="Pfam" id="PF13517">
    <property type="entry name" value="FG-GAP_3"/>
    <property type="match status" value="1"/>
</dbReference>
<feature type="signal peptide" evidence="6">
    <location>
        <begin position="1"/>
        <end position="33"/>
    </location>
</feature>
<dbReference type="RefSeq" id="WP_344471672.1">
    <property type="nucleotide sequence ID" value="NZ_BAAASB010000001.1"/>
</dbReference>
<evidence type="ECO:0000256" key="2">
    <source>
        <dbReference type="ARBA" id="ARBA00022737"/>
    </source>
</evidence>
<dbReference type="EMBL" id="JBHSKP010000020">
    <property type="protein sequence ID" value="MFC5155123.1"/>
    <property type="molecule type" value="Genomic_DNA"/>
</dbReference>
<gene>
    <name evidence="7" type="ORF">ACFPRH_25650</name>
</gene>
<evidence type="ECO:0000313" key="7">
    <source>
        <dbReference type="EMBL" id="MFC5155123.1"/>
    </source>
</evidence>
<reference evidence="8" key="1">
    <citation type="journal article" date="2019" name="Int. J. Syst. Evol. Microbiol.">
        <title>The Global Catalogue of Microorganisms (GCM) 10K type strain sequencing project: providing services to taxonomists for standard genome sequencing and annotation.</title>
        <authorList>
            <consortium name="The Broad Institute Genomics Platform"/>
            <consortium name="The Broad Institute Genome Sequencing Center for Infectious Disease"/>
            <person name="Wu L."/>
            <person name="Ma J."/>
        </authorList>
    </citation>
    <scope>NUCLEOTIDE SEQUENCE [LARGE SCALE GENOMIC DNA]</scope>
    <source>
        <strain evidence="8">PCU 266</strain>
    </source>
</reference>
<accession>A0ABW0AN28</accession>
<evidence type="ECO:0000256" key="5">
    <source>
        <dbReference type="SAM" id="MobiDB-lite"/>
    </source>
</evidence>
<dbReference type="InterPro" id="IPR028994">
    <property type="entry name" value="Integrin_alpha_N"/>
</dbReference>
<feature type="compositionally biased region" description="Low complexity" evidence="5">
    <location>
        <begin position="32"/>
        <end position="45"/>
    </location>
</feature>
<keyword evidence="2" id="KW-0677">Repeat</keyword>
<dbReference type="InterPro" id="IPR013519">
    <property type="entry name" value="Int_alpha_beta-p"/>
</dbReference>